<name>A7N887_VIBC1</name>
<evidence type="ECO:0000259" key="1">
    <source>
        <dbReference type="PROSITE" id="PS51186"/>
    </source>
</evidence>
<dbReference type="InterPro" id="IPR016181">
    <property type="entry name" value="Acyl_CoA_acyltransferase"/>
</dbReference>
<gene>
    <name evidence="2" type="ordered locus">VIBHAR_06434</name>
</gene>
<dbReference type="KEGG" id="vha:VIBHAR_06434"/>
<evidence type="ECO:0000313" key="3">
    <source>
        <dbReference type="Proteomes" id="UP000008152"/>
    </source>
</evidence>
<dbReference type="PATRIC" id="fig|338187.36.peg.5286"/>
<accession>A7N887</accession>
<evidence type="ECO:0000313" key="2">
    <source>
        <dbReference type="EMBL" id="ABU74325.1"/>
    </source>
</evidence>
<dbReference type="GO" id="GO:0016747">
    <property type="term" value="F:acyltransferase activity, transferring groups other than amino-acyl groups"/>
    <property type="evidence" value="ECO:0007669"/>
    <property type="project" value="InterPro"/>
</dbReference>
<dbReference type="PROSITE" id="PS51186">
    <property type="entry name" value="GNAT"/>
    <property type="match status" value="1"/>
</dbReference>
<dbReference type="Gene3D" id="3.40.630.30">
    <property type="match status" value="1"/>
</dbReference>
<dbReference type="SUPFAM" id="SSF55729">
    <property type="entry name" value="Acyl-CoA N-acyltransferases (Nat)"/>
    <property type="match status" value="1"/>
</dbReference>
<organism evidence="2 3">
    <name type="scientific">Vibrio campbellii (strain ATCC BAA-1116)</name>
    <dbReference type="NCBI Taxonomy" id="2902295"/>
    <lineage>
        <taxon>Bacteria</taxon>
        <taxon>Pseudomonadati</taxon>
        <taxon>Pseudomonadota</taxon>
        <taxon>Gammaproteobacteria</taxon>
        <taxon>Vibrionales</taxon>
        <taxon>Vibrionaceae</taxon>
        <taxon>Vibrio</taxon>
    </lineage>
</organism>
<dbReference type="EMBL" id="CP000790">
    <property type="protein sequence ID" value="ABU74325.1"/>
    <property type="molecule type" value="Genomic_DNA"/>
</dbReference>
<dbReference type="RefSeq" id="WP_012129876.1">
    <property type="nucleotide sequence ID" value="NC_009784.1"/>
</dbReference>
<dbReference type="CDD" id="cd04301">
    <property type="entry name" value="NAT_SF"/>
    <property type="match status" value="1"/>
</dbReference>
<dbReference type="AlphaFoldDB" id="A7N887"/>
<dbReference type="Proteomes" id="UP000008152">
    <property type="component" value="Chromosome II"/>
</dbReference>
<dbReference type="InterPro" id="IPR000182">
    <property type="entry name" value="GNAT_dom"/>
</dbReference>
<reference evidence="2 3" key="1">
    <citation type="submission" date="2007-08" db="EMBL/GenBank/DDBJ databases">
        <authorList>
            <consortium name="The Vibrio harveyi Genome Sequencing Project"/>
            <person name="Bassler B."/>
            <person name="Clifton S.W."/>
            <person name="Fulton L."/>
            <person name="Delehaunty K."/>
            <person name="Fronick C."/>
            <person name="Harrison M."/>
            <person name="Markivic C."/>
            <person name="Fulton R."/>
            <person name="Tin-Wollam A.-M."/>
            <person name="Shah N."/>
            <person name="Pepin K."/>
            <person name="Nash W."/>
            <person name="Thiruvilangam P."/>
            <person name="Bhonagiri V."/>
            <person name="Waters C."/>
            <person name="Tu K.C."/>
            <person name="Irgon J."/>
            <person name="Wilson R.K."/>
        </authorList>
    </citation>
    <scope>NUCLEOTIDE SEQUENCE [LARGE SCALE GENOMIC DNA]</scope>
    <source>
        <strain evidence="3">ATCC BAA-1116 / BB120</strain>
    </source>
</reference>
<sequence>MEITFRQINMDDDFELCVASRKDAYFCSFGHYDGFEDFISGYRERVLERLSTSGWFYIHIFVDGEFAGQLEFRSFSPEQDTGYVHLIYLKPNFRGLGLAPKVQEYIVRTLSQAGCLRAVLSVSRTNTRALAFYKRNGWEFARRNPKHDETDFYQLWIGHTVYVESGSNGLSGAKR</sequence>
<dbReference type="Pfam" id="PF00583">
    <property type="entry name" value="Acetyltransf_1"/>
    <property type="match status" value="1"/>
</dbReference>
<protein>
    <recommendedName>
        <fullName evidence="1">N-acetyltransferase domain-containing protein</fullName>
    </recommendedName>
</protein>
<proteinExistence type="predicted"/>
<feature type="domain" description="N-acetyltransferase" evidence="1">
    <location>
        <begin position="3"/>
        <end position="162"/>
    </location>
</feature>